<dbReference type="STRING" id="889306.KP78_38590"/>
<gene>
    <name evidence="1" type="ORF">KP78_38590</name>
</gene>
<dbReference type="PATRIC" id="fig|889306.3.peg.3876"/>
<dbReference type="RefSeq" id="WP_041091040.1">
    <property type="nucleotide sequence ID" value="NZ_JXRP01000022.1"/>
</dbReference>
<keyword evidence="2" id="KW-1185">Reference proteome</keyword>
<evidence type="ECO:0008006" key="3">
    <source>
        <dbReference type="Google" id="ProtNLM"/>
    </source>
</evidence>
<dbReference type="Pfam" id="PF11256">
    <property type="entry name" value="SAV0927-like"/>
    <property type="match status" value="1"/>
</dbReference>
<dbReference type="AlphaFoldDB" id="A0A0C2VDJ9"/>
<comment type="caution">
    <text evidence="1">The sequence shown here is derived from an EMBL/GenBank/DDBJ whole genome shotgun (WGS) entry which is preliminary data.</text>
</comment>
<dbReference type="EMBL" id="JXRP01000022">
    <property type="protein sequence ID" value="KIL42636.1"/>
    <property type="molecule type" value="Genomic_DNA"/>
</dbReference>
<sequence length="88" mass="10475">MSERFYLYDDVEQTKTRFVSFMGEQQRYDLAIMQSDRYYGKSLVMDIQGGRFAVIGQDDLEEPGYLEHVYKLKEEDAQELRDFLSEIV</sequence>
<dbReference type="Proteomes" id="UP000031938">
    <property type="component" value="Unassembled WGS sequence"/>
</dbReference>
<reference evidence="1 2" key="1">
    <citation type="submission" date="2015-01" db="EMBL/GenBank/DDBJ databases">
        <title>Genome sequencing of Jeotgalibacillus soli.</title>
        <authorList>
            <person name="Goh K.M."/>
            <person name="Chan K.-G."/>
            <person name="Yaakop A.S."/>
            <person name="Ee R."/>
            <person name="Gan H.M."/>
            <person name="Chan C.S."/>
        </authorList>
    </citation>
    <scope>NUCLEOTIDE SEQUENCE [LARGE SCALE GENOMIC DNA]</scope>
    <source>
        <strain evidence="1 2">P9</strain>
    </source>
</reference>
<dbReference type="OrthoDB" id="2381902at2"/>
<accession>A0A0C2VDJ9</accession>
<evidence type="ECO:0000313" key="2">
    <source>
        <dbReference type="Proteomes" id="UP000031938"/>
    </source>
</evidence>
<evidence type="ECO:0000313" key="1">
    <source>
        <dbReference type="EMBL" id="KIL42636.1"/>
    </source>
</evidence>
<dbReference type="InterPro" id="IPR021415">
    <property type="entry name" value="SAV0927-like"/>
</dbReference>
<organism evidence="1 2">
    <name type="scientific">Jeotgalibacillus soli</name>
    <dbReference type="NCBI Taxonomy" id="889306"/>
    <lineage>
        <taxon>Bacteria</taxon>
        <taxon>Bacillati</taxon>
        <taxon>Bacillota</taxon>
        <taxon>Bacilli</taxon>
        <taxon>Bacillales</taxon>
        <taxon>Caryophanaceae</taxon>
        <taxon>Jeotgalibacillus</taxon>
    </lineage>
</organism>
<proteinExistence type="predicted"/>
<protein>
    <recommendedName>
        <fullName evidence="3">Cytosolic protein</fullName>
    </recommendedName>
</protein>
<name>A0A0C2VDJ9_9BACL</name>